<sequence>MATVVVGIAGTLLGVLVSGVVQRLQAARARAWQRADSLADAKRRVYTEYLRAVSASYAQAMSGQRERSEDAALLAATAEIEILAGREVAAPARLLTGTLLDVHARIAGAGTAEAAAEDADRRRRELVDLFKADLGIRTGS</sequence>
<protein>
    <submittedName>
        <fullName evidence="1">Uncharacterized protein</fullName>
    </submittedName>
</protein>
<dbReference type="AlphaFoldDB" id="A0A7K0C862"/>
<evidence type="ECO:0000313" key="2">
    <source>
        <dbReference type="Proteomes" id="UP000487268"/>
    </source>
</evidence>
<proteinExistence type="predicted"/>
<gene>
    <name evidence="1" type="ORF">ACRB68_77340</name>
</gene>
<reference evidence="1 2" key="1">
    <citation type="submission" date="2019-10" db="EMBL/GenBank/DDBJ databases">
        <title>Actinomadura rubteroloni sp. nov. and Actinomadura macrotermitis sp. nov., isolated from the gut of fungus growing-termite Macrotermes natalensis.</title>
        <authorList>
            <person name="Benndorf R."/>
            <person name="Martin K."/>
            <person name="Kuefner M."/>
            <person name="De Beer W."/>
            <person name="Kaster A.-K."/>
            <person name="Vollmers J."/>
            <person name="Poulsen M."/>
            <person name="Beemelmanns C."/>
        </authorList>
    </citation>
    <scope>NUCLEOTIDE SEQUENCE [LARGE SCALE GENOMIC DNA]</scope>
    <source>
        <strain evidence="1 2">RB68</strain>
    </source>
</reference>
<dbReference type="OrthoDB" id="4332927at2"/>
<dbReference type="Proteomes" id="UP000487268">
    <property type="component" value="Unassembled WGS sequence"/>
</dbReference>
<dbReference type="RefSeq" id="WP_153541632.1">
    <property type="nucleotide sequence ID" value="NZ_WEGH01000006.1"/>
</dbReference>
<keyword evidence="2" id="KW-1185">Reference proteome</keyword>
<evidence type="ECO:0000313" key="1">
    <source>
        <dbReference type="EMBL" id="MQY09608.1"/>
    </source>
</evidence>
<dbReference type="EMBL" id="WEGH01000006">
    <property type="protein sequence ID" value="MQY09608.1"/>
    <property type="molecule type" value="Genomic_DNA"/>
</dbReference>
<accession>A0A7K0C862</accession>
<name>A0A7K0C862_9ACTN</name>
<organism evidence="1 2">
    <name type="scientific">Actinomadura macrotermitis</name>
    <dbReference type="NCBI Taxonomy" id="2585200"/>
    <lineage>
        <taxon>Bacteria</taxon>
        <taxon>Bacillati</taxon>
        <taxon>Actinomycetota</taxon>
        <taxon>Actinomycetes</taxon>
        <taxon>Streptosporangiales</taxon>
        <taxon>Thermomonosporaceae</taxon>
        <taxon>Actinomadura</taxon>
    </lineage>
</organism>
<comment type="caution">
    <text evidence="1">The sequence shown here is derived from an EMBL/GenBank/DDBJ whole genome shotgun (WGS) entry which is preliminary data.</text>
</comment>